<organism evidence="2 3">
    <name type="scientific">Kitasatospora viridis</name>
    <dbReference type="NCBI Taxonomy" id="281105"/>
    <lineage>
        <taxon>Bacteria</taxon>
        <taxon>Bacillati</taxon>
        <taxon>Actinomycetota</taxon>
        <taxon>Actinomycetes</taxon>
        <taxon>Kitasatosporales</taxon>
        <taxon>Streptomycetaceae</taxon>
        <taxon>Kitasatospora</taxon>
    </lineage>
</organism>
<name>A0A561SEZ6_9ACTN</name>
<gene>
    <name evidence="2" type="ORF">FHX73_1557</name>
</gene>
<sequence length="124" mass="13835">MPEMGEPMKNLMSSVYGGIDPEIPDAVRHFIEEITFAAAEDILPALRGSLTEDWMALPVWARNLAFRLACLQRPDDLELLREAAADLRCFGPDWDEEADALKARAARLEPGRGSVEDPTDRQNP</sequence>
<dbReference type="AlphaFoldDB" id="A0A561SEZ6"/>
<evidence type="ECO:0000313" key="3">
    <source>
        <dbReference type="Proteomes" id="UP000317940"/>
    </source>
</evidence>
<accession>A0A561SEZ6</accession>
<comment type="caution">
    <text evidence="2">The sequence shown here is derived from an EMBL/GenBank/DDBJ whole genome shotgun (WGS) entry which is preliminary data.</text>
</comment>
<evidence type="ECO:0000256" key="1">
    <source>
        <dbReference type="SAM" id="MobiDB-lite"/>
    </source>
</evidence>
<evidence type="ECO:0000313" key="2">
    <source>
        <dbReference type="EMBL" id="TWF73446.1"/>
    </source>
</evidence>
<dbReference type="Proteomes" id="UP000317940">
    <property type="component" value="Unassembled WGS sequence"/>
</dbReference>
<feature type="region of interest" description="Disordered" evidence="1">
    <location>
        <begin position="105"/>
        <end position="124"/>
    </location>
</feature>
<reference evidence="2 3" key="1">
    <citation type="submission" date="2019-06" db="EMBL/GenBank/DDBJ databases">
        <title>Sequencing the genomes of 1000 actinobacteria strains.</title>
        <authorList>
            <person name="Klenk H.-P."/>
        </authorList>
    </citation>
    <scope>NUCLEOTIDE SEQUENCE [LARGE SCALE GENOMIC DNA]</scope>
    <source>
        <strain evidence="2 3">DSM 44826</strain>
    </source>
</reference>
<keyword evidence="3" id="KW-1185">Reference proteome</keyword>
<proteinExistence type="predicted"/>
<dbReference type="RefSeq" id="WP_246214114.1">
    <property type="nucleotide sequence ID" value="NZ_BAAAMZ010000001.1"/>
</dbReference>
<dbReference type="EMBL" id="VIWT01000005">
    <property type="protein sequence ID" value="TWF73446.1"/>
    <property type="molecule type" value="Genomic_DNA"/>
</dbReference>
<protein>
    <submittedName>
        <fullName evidence="2">Uncharacterized protein</fullName>
    </submittedName>
</protein>